<reference evidence="3" key="2">
    <citation type="submission" date="2015-08" db="EMBL/GenBank/DDBJ databases">
        <title>Complete DNA Sequence of Pseudomonas syringae pv. actinidiae, the Causal Agent of Kiwifruit Canker Disease.</title>
        <authorList>
            <person name="Rikkerink E.H.A."/>
            <person name="Fineran P.C."/>
        </authorList>
    </citation>
    <scope>NUCLEOTIDE SEQUENCE</scope>
    <source>
        <strain evidence="3">SkMP5</strain>
    </source>
</reference>
<evidence type="ECO:0000313" key="2">
    <source>
        <dbReference type="EMBL" id="GAN44673.1"/>
    </source>
</evidence>
<name>A0A0K8QMZ6_9GAMM</name>
<organism evidence="3">
    <name type="scientific">Mizugakiibacter sediminis</name>
    <dbReference type="NCBI Taxonomy" id="1475481"/>
    <lineage>
        <taxon>Bacteria</taxon>
        <taxon>Pseudomonadati</taxon>
        <taxon>Pseudomonadota</taxon>
        <taxon>Gammaproteobacteria</taxon>
        <taxon>Lysobacterales</taxon>
        <taxon>Rhodanobacteraceae</taxon>
        <taxon>Mizugakiibacter</taxon>
    </lineage>
</organism>
<dbReference type="HOGENOM" id="CLU_036594_0_1_6"/>
<dbReference type="EMBL" id="DF970196">
    <property type="protein sequence ID" value="GAP66275.1"/>
    <property type="molecule type" value="Genomic_DNA"/>
</dbReference>
<protein>
    <recommendedName>
        <fullName evidence="5">DUF935 domain-containing protein</fullName>
    </recommendedName>
</protein>
<evidence type="ECO:0000313" key="4">
    <source>
        <dbReference type="Proteomes" id="UP000253740"/>
    </source>
</evidence>
<accession>A0A0K8QMZ6</accession>
<feature type="compositionally biased region" description="Low complexity" evidence="1">
    <location>
        <begin position="418"/>
        <end position="436"/>
    </location>
</feature>
<reference evidence="2" key="1">
    <citation type="submission" date="2015-03" db="EMBL/GenBank/DDBJ databases">
        <title>Draft genome sequence of Mizugakiibacter sediminis skMP5.</title>
        <authorList>
            <person name="Watanabe T."/>
            <person name="Kojima H."/>
            <person name="Fukui M."/>
        </authorList>
    </citation>
    <scope>NUCLEOTIDE SEQUENCE</scope>
    <source>
        <strain evidence="2">SkMP5</strain>
    </source>
</reference>
<dbReference type="STRING" id="1475481.GCA_000953855_01609"/>
<evidence type="ECO:0008006" key="5">
    <source>
        <dbReference type="Google" id="ProtNLM"/>
    </source>
</evidence>
<keyword evidence="4" id="KW-1185">Reference proteome</keyword>
<gene>
    <name evidence="2" type="ORF">MBSD_1208</name>
    <name evidence="3" type="ORF">MBSD_n1579</name>
</gene>
<dbReference type="Proteomes" id="UP000253740">
    <property type="component" value="Unassembled WGS sequence"/>
</dbReference>
<dbReference type="AlphaFoldDB" id="A0A0K8QMZ6"/>
<evidence type="ECO:0000313" key="3">
    <source>
        <dbReference type="EMBL" id="GAP66275.1"/>
    </source>
</evidence>
<evidence type="ECO:0000256" key="1">
    <source>
        <dbReference type="SAM" id="MobiDB-lite"/>
    </source>
</evidence>
<proteinExistence type="predicted"/>
<feature type="region of interest" description="Disordered" evidence="1">
    <location>
        <begin position="418"/>
        <end position="440"/>
    </location>
</feature>
<dbReference type="EMBL" id="DF952378">
    <property type="protein sequence ID" value="GAN44673.1"/>
    <property type="molecule type" value="Genomic_DNA"/>
</dbReference>
<sequence>MAISRILGPDGRPIELDTLTEELAAPSITGIRQVWYPSVANGLTPTRLADILQGAADGNAYDYLTLAEEMEERDLHYASVLGTRKLALSALDVRVEAASDDADDVRRADALREVVAAPEFGELVADLVDALGKGYAVSEILWDRSGKTWMPERYAPRDPRFFQFDRETGRELRLLDASDLVDGVPLAPYKFIVHLPRIRAGLPIRGGLARLAAVAYMCKAWTWRDWMAFADIYGLPMRVGRYGPGASEDDIAKLLAAVANLGSDAAAAIPDSMRIDFEQAAQTQGAGEFFRSLAEWWDKQVSKGVLGQTMTADDGASLAQAQVHQLVRLDILTADAKALSNTLQRQLVRPFIDLNFGQAGRYPRLDLVVPKPENTQLLVDALQKLVPLGLEVEQSVIRDKLGLPDPDKGAVLLRQPTAAPPTATAANREQPAAAPADTADRMTGQLEQDLQPTTDAWLDRIHALVQRAQSFDEIREGLLALTGELSLDDYARAMQQALTAASMAGRYDILQEAGGG</sequence>
<dbReference type="Pfam" id="PF06074">
    <property type="entry name" value="Portal_Mu"/>
    <property type="match status" value="1"/>
</dbReference>
<dbReference type="OrthoDB" id="9797300at2"/>
<dbReference type="InterPro" id="IPR009279">
    <property type="entry name" value="Portal_Mu"/>
</dbReference>
<dbReference type="RefSeq" id="WP_062536797.1">
    <property type="nucleotide sequence ID" value="NZ_DF970196.1"/>
</dbReference>